<evidence type="ECO:0000256" key="7">
    <source>
        <dbReference type="ARBA" id="ARBA00022801"/>
    </source>
</evidence>
<feature type="binding site" evidence="16">
    <location>
        <position position="229"/>
    </location>
    <ligand>
        <name>substrate</name>
    </ligand>
</feature>
<dbReference type="InterPro" id="IPR017853">
    <property type="entry name" value="GH"/>
</dbReference>
<evidence type="ECO:0000256" key="3">
    <source>
        <dbReference type="ARBA" id="ARBA00008061"/>
    </source>
</evidence>
<feature type="chain" id="PRO_5040186908" description="alpha-amylase" evidence="17">
    <location>
        <begin position="20"/>
        <end position="547"/>
    </location>
</feature>
<name>A0A9P7W5N3_9AGAR</name>
<evidence type="ECO:0000256" key="13">
    <source>
        <dbReference type="PIRSR" id="PIRSR001024-1"/>
    </source>
</evidence>
<evidence type="ECO:0000256" key="17">
    <source>
        <dbReference type="SAM" id="SignalP"/>
    </source>
</evidence>
<sequence>MRLHWPFTLLPLVLPHTFAATADQWRGRSIYQLITDRFALADGANLDACNPADQDYCGGTWNTIRNKLDYIQNAGFTAIWISPVNQNYQGDRTAYGYPYHGYWMADITQLNDRFGTQDDLKALISDLHARDMYLMVDVVVNNVVNPPTCREQMATSTNPDYSSYMFKDSSYYHPYCAIDWGNTTSEQLCWLGDETVTLPDLNTTNPAVVSGYIDWIKNFVQEYDVDGLRIDAAKHVDMQFWPQFCGSAGVFCMGEVYGGVDVEPVAQYQGPQGLDSVLNYPLQAGLLAAFQIPGDLNVTALADVVQQSKQLFTDTTLLGNFLENQDVPRWANLSVDPQTMYNAMTFTFMSDGIPIVYYGQEQSFSGNSDPYNREPLWPSGYAETYAYTLIQKLNAARNFLVSNISEADWLTSETEILTQSPHGIAIMKGPVITILTNIGSPAQNGTNIAVQTPYDSETAFFDVFDCSQWVVGSEGTLDVEYTKGGKAVVLVRSDVLELSDICSDQVGVSIVHAAGTGASSASSGATAGIQRLAWWAALMLPTFWLWS</sequence>
<dbReference type="AlphaFoldDB" id="A0A9P7W5N3"/>
<comment type="cofactor">
    <cofactor evidence="2">
        <name>Ca(2+)</name>
        <dbReference type="ChEBI" id="CHEBI:29108"/>
    </cofactor>
</comment>
<dbReference type="Gene3D" id="3.20.20.80">
    <property type="entry name" value="Glycosidases"/>
    <property type="match status" value="1"/>
</dbReference>
<feature type="binding site" evidence="16">
    <location>
        <position position="373"/>
    </location>
    <ligand>
        <name>substrate</name>
    </ligand>
</feature>
<keyword evidence="10" id="KW-0325">Glycoprotein</keyword>
<dbReference type="SUPFAM" id="SSF51011">
    <property type="entry name" value="Glycosyl hydrolase domain"/>
    <property type="match status" value="1"/>
</dbReference>
<feature type="disulfide bond" evidence="15">
    <location>
        <begin position="49"/>
        <end position="57"/>
    </location>
</feature>
<feature type="active site" description="Nucleophile" evidence="13">
    <location>
        <position position="231"/>
    </location>
</feature>
<feature type="signal peptide" evidence="17">
    <location>
        <begin position="1"/>
        <end position="19"/>
    </location>
</feature>
<feature type="binding site" evidence="16">
    <location>
        <position position="326"/>
    </location>
    <ligand>
        <name>substrate</name>
    </ligand>
</feature>
<keyword evidence="8" id="KW-0106">Calcium</keyword>
<evidence type="ECO:0000313" key="20">
    <source>
        <dbReference type="Proteomes" id="UP000812287"/>
    </source>
</evidence>
<keyword evidence="5" id="KW-0479">Metal-binding</keyword>
<evidence type="ECO:0000259" key="18">
    <source>
        <dbReference type="SMART" id="SM00642"/>
    </source>
</evidence>
<dbReference type="InterPro" id="IPR015340">
    <property type="entry name" value="A_amylase_C_dom"/>
</dbReference>
<dbReference type="Pfam" id="PF09260">
    <property type="entry name" value="A_amylase_dom_C"/>
    <property type="match status" value="1"/>
</dbReference>
<keyword evidence="6 17" id="KW-0732">Signal</keyword>
<dbReference type="Proteomes" id="UP000812287">
    <property type="component" value="Unassembled WGS sequence"/>
</dbReference>
<evidence type="ECO:0000256" key="4">
    <source>
        <dbReference type="ARBA" id="ARBA00012595"/>
    </source>
</evidence>
<feature type="binding site" evidence="16">
    <location>
        <position position="103"/>
    </location>
    <ligand>
        <name>substrate</name>
    </ligand>
</feature>
<feature type="domain" description="Glycosyl hydrolase family 13 catalytic" evidence="18">
    <location>
        <begin position="32"/>
        <end position="397"/>
    </location>
</feature>
<keyword evidence="9 15" id="KW-1015">Disulfide bond</keyword>
<dbReference type="Gene3D" id="2.60.40.1180">
    <property type="entry name" value="Golgi alpha-mannosidase II"/>
    <property type="match status" value="1"/>
</dbReference>
<dbReference type="EC" id="3.2.1.1" evidence="4"/>
<feature type="active site" description="Proton donor" evidence="13">
    <location>
        <position position="255"/>
    </location>
</feature>
<keyword evidence="11" id="KW-0119">Carbohydrate metabolism</keyword>
<dbReference type="EMBL" id="MU250523">
    <property type="protein sequence ID" value="KAG7452920.1"/>
    <property type="molecule type" value="Genomic_DNA"/>
</dbReference>
<evidence type="ECO:0000256" key="12">
    <source>
        <dbReference type="ARBA" id="ARBA00023295"/>
    </source>
</evidence>
<feature type="disulfide bond" evidence="15">
    <location>
        <begin position="176"/>
        <end position="189"/>
    </location>
</feature>
<dbReference type="PIRSF" id="PIRSF001024">
    <property type="entry name" value="Alph-amyl_fung"/>
    <property type="match status" value="1"/>
</dbReference>
<evidence type="ECO:0000256" key="16">
    <source>
        <dbReference type="PIRSR" id="PIRSR001024-5"/>
    </source>
</evidence>
<comment type="caution">
    <text evidence="19">The sequence shown here is derived from an EMBL/GenBank/DDBJ whole genome shotgun (WGS) entry which is preliminary data.</text>
</comment>
<dbReference type="InterPro" id="IPR006047">
    <property type="entry name" value="GH13_cat_dom"/>
</dbReference>
<evidence type="ECO:0000313" key="19">
    <source>
        <dbReference type="EMBL" id="KAG7452920.1"/>
    </source>
</evidence>
<dbReference type="InterPro" id="IPR013777">
    <property type="entry name" value="A-amylase-like"/>
</dbReference>
<comment type="catalytic activity">
    <reaction evidence="1">
        <text>Endohydrolysis of (1-&gt;4)-alpha-D-glucosidic linkages in polysaccharides containing three or more (1-&gt;4)-alpha-linked D-glucose units.</text>
        <dbReference type="EC" id="3.2.1.1"/>
    </reaction>
</comment>
<dbReference type="OrthoDB" id="204980at2759"/>
<dbReference type="Pfam" id="PF00128">
    <property type="entry name" value="Alpha-amylase"/>
    <property type="match status" value="1"/>
</dbReference>
<protein>
    <recommendedName>
        <fullName evidence="4">alpha-amylase</fullName>
        <ecNumber evidence="4">3.2.1.1</ecNumber>
    </recommendedName>
</protein>
<accession>A0A9P7W5N3</accession>
<evidence type="ECO:0000256" key="2">
    <source>
        <dbReference type="ARBA" id="ARBA00001913"/>
    </source>
</evidence>
<dbReference type="CDD" id="cd11319">
    <property type="entry name" value="AmyAc_euk_AmyA"/>
    <property type="match status" value="1"/>
</dbReference>
<dbReference type="FunFam" id="3.20.20.80:FF:000120">
    <property type="entry name" value="Alpha-amylase A"/>
    <property type="match status" value="1"/>
</dbReference>
<evidence type="ECO:0000256" key="8">
    <source>
        <dbReference type="ARBA" id="ARBA00022837"/>
    </source>
</evidence>
<evidence type="ECO:0000256" key="15">
    <source>
        <dbReference type="PIRSR" id="PIRSR001024-4"/>
    </source>
</evidence>
<feature type="disulfide bond" evidence="15">
    <location>
        <begin position="466"/>
        <end position="502"/>
    </location>
</feature>
<evidence type="ECO:0000256" key="10">
    <source>
        <dbReference type="ARBA" id="ARBA00023180"/>
    </source>
</evidence>
<keyword evidence="20" id="KW-1185">Reference proteome</keyword>
<dbReference type="InterPro" id="IPR013780">
    <property type="entry name" value="Glyco_hydro_b"/>
</dbReference>
<dbReference type="RefSeq" id="XP_043046420.1">
    <property type="nucleotide sequence ID" value="XM_043183928.1"/>
</dbReference>
<evidence type="ECO:0000256" key="6">
    <source>
        <dbReference type="ARBA" id="ARBA00022729"/>
    </source>
</evidence>
<reference evidence="19" key="1">
    <citation type="submission" date="2020-11" db="EMBL/GenBank/DDBJ databases">
        <title>Adaptations for nitrogen fixation in a non-lichenized fungal sporocarp promotes dispersal by wood-feeding termites.</title>
        <authorList>
            <consortium name="DOE Joint Genome Institute"/>
            <person name="Koch R.A."/>
            <person name="Yoon G."/>
            <person name="Arayal U."/>
            <person name="Lail K."/>
            <person name="Amirebrahimi M."/>
            <person name="Labutti K."/>
            <person name="Lipzen A."/>
            <person name="Riley R."/>
            <person name="Barry K."/>
            <person name="Henrissat B."/>
            <person name="Grigoriev I.V."/>
            <person name="Herr J.R."/>
            <person name="Aime M.C."/>
        </authorList>
    </citation>
    <scope>NUCLEOTIDE SEQUENCE</scope>
    <source>
        <strain evidence="19">MCA 3950</strain>
    </source>
</reference>
<evidence type="ECO:0000256" key="1">
    <source>
        <dbReference type="ARBA" id="ARBA00000548"/>
    </source>
</evidence>
<gene>
    <name evidence="19" type="ORF">BT62DRAFT_915284</name>
</gene>
<dbReference type="PANTHER" id="PTHR10357">
    <property type="entry name" value="ALPHA-AMYLASE FAMILY MEMBER"/>
    <property type="match status" value="1"/>
</dbReference>
<dbReference type="SMART" id="SM00642">
    <property type="entry name" value="Aamy"/>
    <property type="match status" value="1"/>
</dbReference>
<evidence type="ECO:0000256" key="11">
    <source>
        <dbReference type="ARBA" id="ARBA00023277"/>
    </source>
</evidence>
<dbReference type="GO" id="GO:0005509">
    <property type="term" value="F:calcium ion binding"/>
    <property type="evidence" value="ECO:0007669"/>
    <property type="project" value="InterPro"/>
</dbReference>
<dbReference type="GO" id="GO:0004556">
    <property type="term" value="F:alpha-amylase activity"/>
    <property type="evidence" value="ECO:0007669"/>
    <property type="project" value="UniProtKB-EC"/>
</dbReference>
<evidence type="ECO:0000256" key="9">
    <source>
        <dbReference type="ARBA" id="ARBA00023157"/>
    </source>
</evidence>
<evidence type="ECO:0000256" key="14">
    <source>
        <dbReference type="PIRSR" id="PIRSR001024-2"/>
    </source>
</evidence>
<feature type="binding site" evidence="16">
    <location>
        <position position="54"/>
    </location>
    <ligand>
        <name>substrate</name>
    </ligand>
</feature>
<dbReference type="PANTHER" id="PTHR10357:SF215">
    <property type="entry name" value="ALPHA-AMYLASE 1"/>
    <property type="match status" value="1"/>
</dbReference>
<dbReference type="GO" id="GO:0016052">
    <property type="term" value="P:carbohydrate catabolic process"/>
    <property type="evidence" value="ECO:0007669"/>
    <property type="project" value="InterPro"/>
</dbReference>
<keyword evidence="7 19" id="KW-0378">Hydrolase</keyword>
<feature type="site" description="Transition state stabilizer" evidence="14">
    <location>
        <position position="326"/>
    </location>
</feature>
<comment type="similarity">
    <text evidence="3">Belongs to the glycosyl hydrolase 13 family.</text>
</comment>
<proteinExistence type="inferred from homology"/>
<keyword evidence="12" id="KW-0326">Glycosidase</keyword>
<feature type="binding site" evidence="16">
    <location>
        <position position="259"/>
    </location>
    <ligand>
        <name>substrate</name>
    </ligand>
</feature>
<evidence type="ECO:0000256" key="5">
    <source>
        <dbReference type="ARBA" id="ARBA00022723"/>
    </source>
</evidence>
<dbReference type="GeneID" id="66106225"/>
<organism evidence="19 20">
    <name type="scientific">Guyanagaster necrorhizus</name>
    <dbReference type="NCBI Taxonomy" id="856835"/>
    <lineage>
        <taxon>Eukaryota</taxon>
        <taxon>Fungi</taxon>
        <taxon>Dikarya</taxon>
        <taxon>Basidiomycota</taxon>
        <taxon>Agaricomycotina</taxon>
        <taxon>Agaricomycetes</taxon>
        <taxon>Agaricomycetidae</taxon>
        <taxon>Agaricales</taxon>
        <taxon>Marasmiineae</taxon>
        <taxon>Physalacriaceae</taxon>
        <taxon>Guyanagaster</taxon>
    </lineage>
</organism>
<dbReference type="SUPFAM" id="SSF51445">
    <property type="entry name" value="(Trans)glycosidases"/>
    <property type="match status" value="1"/>
</dbReference>